<keyword evidence="1 5" id="KW-1003">Cell membrane</keyword>
<dbReference type="PIRSF" id="PIRSF036466">
    <property type="entry name" value="UCP036466"/>
    <property type="match status" value="1"/>
</dbReference>
<evidence type="ECO:0000256" key="5">
    <source>
        <dbReference type="HAMAP-Rule" id="MF_01361"/>
    </source>
</evidence>
<reference evidence="6 7" key="1">
    <citation type="submission" date="2021-06" db="EMBL/GenBank/DDBJ databases">
        <title>Sphingomonas sp. XMGL2, whole genome shotgun sequencing project.</title>
        <authorList>
            <person name="Zhao G."/>
            <person name="Shen L."/>
        </authorList>
    </citation>
    <scope>NUCLEOTIDE SEQUENCE [LARGE SCALE GENOMIC DNA]</scope>
    <source>
        <strain evidence="6 7">XMGL2</strain>
    </source>
</reference>
<evidence type="ECO:0000256" key="1">
    <source>
        <dbReference type="ARBA" id="ARBA00022475"/>
    </source>
</evidence>
<dbReference type="InterPro" id="IPR009760">
    <property type="entry name" value="DUF1328"/>
</dbReference>
<sequence length="58" mass="5940">MLKMALVFLVIGLALGVLGFGGLGGVFVGAAKLMFFVAIALFLVLLVASVIGVKKVMD</sequence>
<comment type="subcellular location">
    <subcellularLocation>
        <location evidence="5">Cell membrane</location>
        <topology evidence="5">Single-pass membrane protein</topology>
    </subcellularLocation>
</comment>
<dbReference type="Pfam" id="PF07043">
    <property type="entry name" value="DUF1328"/>
    <property type="match status" value="1"/>
</dbReference>
<comment type="caution">
    <text evidence="6">The sequence shown here is derived from an EMBL/GenBank/DDBJ whole genome shotgun (WGS) entry which is preliminary data.</text>
</comment>
<protein>
    <recommendedName>
        <fullName evidence="5">UPF0391 membrane protein KOF26_05005</fullName>
    </recommendedName>
</protein>
<keyword evidence="3 5" id="KW-1133">Transmembrane helix</keyword>
<organism evidence="6 7">
    <name type="scientific">Sphingomonas quercus</name>
    <dbReference type="NCBI Taxonomy" id="2842451"/>
    <lineage>
        <taxon>Bacteria</taxon>
        <taxon>Pseudomonadati</taxon>
        <taxon>Pseudomonadota</taxon>
        <taxon>Alphaproteobacteria</taxon>
        <taxon>Sphingomonadales</taxon>
        <taxon>Sphingomonadaceae</taxon>
        <taxon>Sphingomonas</taxon>
    </lineage>
</organism>
<dbReference type="RefSeq" id="WP_216321075.1">
    <property type="nucleotide sequence ID" value="NZ_JAHKRT010000002.1"/>
</dbReference>
<keyword evidence="7" id="KW-1185">Reference proteome</keyword>
<evidence type="ECO:0000256" key="2">
    <source>
        <dbReference type="ARBA" id="ARBA00022692"/>
    </source>
</evidence>
<evidence type="ECO:0000256" key="4">
    <source>
        <dbReference type="ARBA" id="ARBA00023136"/>
    </source>
</evidence>
<evidence type="ECO:0000256" key="3">
    <source>
        <dbReference type="ARBA" id="ARBA00022989"/>
    </source>
</evidence>
<comment type="similarity">
    <text evidence="5">Belongs to the UPF0391 family.</text>
</comment>
<feature type="transmembrane region" description="Helical" evidence="5">
    <location>
        <begin position="29"/>
        <end position="53"/>
    </location>
</feature>
<evidence type="ECO:0000313" key="6">
    <source>
        <dbReference type="EMBL" id="MBU3077220.1"/>
    </source>
</evidence>
<dbReference type="HAMAP" id="MF_01361">
    <property type="entry name" value="UPF0391"/>
    <property type="match status" value="1"/>
</dbReference>
<evidence type="ECO:0000313" key="7">
    <source>
        <dbReference type="Proteomes" id="UP000776276"/>
    </source>
</evidence>
<dbReference type="EMBL" id="JAHKRT010000002">
    <property type="protein sequence ID" value="MBU3077220.1"/>
    <property type="molecule type" value="Genomic_DNA"/>
</dbReference>
<dbReference type="Proteomes" id="UP000776276">
    <property type="component" value="Unassembled WGS sequence"/>
</dbReference>
<keyword evidence="2 5" id="KW-0812">Transmembrane</keyword>
<accession>A0ABS6BFZ8</accession>
<gene>
    <name evidence="6" type="ORF">KOF26_05005</name>
</gene>
<keyword evidence="4 5" id="KW-0472">Membrane</keyword>
<proteinExistence type="inferred from homology"/>
<name>A0ABS6BFZ8_9SPHN</name>